<dbReference type="AlphaFoldDB" id="A0A437JXQ9"/>
<accession>A0A437JXQ9</accession>
<evidence type="ECO:0000313" key="2">
    <source>
        <dbReference type="Proteomes" id="UP000288178"/>
    </source>
</evidence>
<proteinExistence type="predicted"/>
<dbReference type="OrthoDB" id="9779370at2"/>
<dbReference type="InterPro" id="IPR014174">
    <property type="entry name" value="CRISPR-assoc_prot_Cas6/Cmx6"/>
</dbReference>
<organism evidence="1 2">
    <name type="scientific">Rubrivivax albus</name>
    <dbReference type="NCBI Taxonomy" id="2499835"/>
    <lineage>
        <taxon>Bacteria</taxon>
        <taxon>Pseudomonadati</taxon>
        <taxon>Pseudomonadota</taxon>
        <taxon>Betaproteobacteria</taxon>
        <taxon>Burkholderiales</taxon>
        <taxon>Sphaerotilaceae</taxon>
        <taxon>Rubrivivax</taxon>
    </lineage>
</organism>
<evidence type="ECO:0000313" key="1">
    <source>
        <dbReference type="EMBL" id="RVT52388.1"/>
    </source>
</evidence>
<dbReference type="NCBIfam" id="TIGR02807">
    <property type="entry name" value="cas6_cmx6"/>
    <property type="match status" value="1"/>
</dbReference>
<reference evidence="1 2" key="1">
    <citation type="submission" date="2019-01" db="EMBL/GenBank/DDBJ databases">
        <authorList>
            <person name="Chen W.-M."/>
        </authorList>
    </citation>
    <scope>NUCLEOTIDE SEQUENCE [LARGE SCALE GENOMIC DNA]</scope>
    <source>
        <strain evidence="1 2">ICH-3</strain>
    </source>
</reference>
<dbReference type="RefSeq" id="WP_128197644.1">
    <property type="nucleotide sequence ID" value="NZ_SACT01000002.1"/>
</dbReference>
<dbReference type="EMBL" id="SACT01000002">
    <property type="protein sequence ID" value="RVT52388.1"/>
    <property type="molecule type" value="Genomic_DNA"/>
</dbReference>
<sequence>MLVDLAFPVQGPAVPADHRALLAAALAERLPWLGVLPGTGMHRLNLAHGGGGLLSGRTRLTLRVPDDRADVAAQQLSGVELALGGVTLRLGAPTLRPLLPHRTLYAHFVDAEGDDEPAFLARMDRELQALGVACSTVCGREQALPVPGGQLVGYSLLLDGLVPDTALRVLEAGLGAHRAMGCGLFVPHKSAAAVGA</sequence>
<gene>
    <name evidence="1" type="primary">cas6</name>
    <name evidence="1" type="ORF">ENE75_08075</name>
</gene>
<keyword evidence="2" id="KW-1185">Reference proteome</keyword>
<dbReference type="Pfam" id="PF09559">
    <property type="entry name" value="Cas6"/>
    <property type="match status" value="1"/>
</dbReference>
<dbReference type="Proteomes" id="UP000288178">
    <property type="component" value="Unassembled WGS sequence"/>
</dbReference>
<name>A0A437JXQ9_9BURK</name>
<comment type="caution">
    <text evidence="1">The sequence shown here is derived from an EMBL/GenBank/DDBJ whole genome shotgun (WGS) entry which is preliminary data.</text>
</comment>
<protein>
    <submittedName>
        <fullName evidence="1">Type I-MYXAN CRISPR-associated protein Cas6/Cmx6</fullName>
    </submittedName>
</protein>